<keyword evidence="2" id="KW-0732">Signal</keyword>
<evidence type="ECO:0000313" key="4">
    <source>
        <dbReference type="Proteomes" id="UP000285908"/>
    </source>
</evidence>
<evidence type="ECO:0000256" key="1">
    <source>
        <dbReference type="SAM" id="MobiDB-lite"/>
    </source>
</evidence>
<dbReference type="Gene3D" id="2.40.160.90">
    <property type="match status" value="1"/>
</dbReference>
<dbReference type="Proteomes" id="UP000285908">
    <property type="component" value="Unassembled WGS sequence"/>
</dbReference>
<feature type="chain" id="PRO_5019246427" description="Transferrin-binding protein B C-lobe/N-lobe beta barrel domain-containing protein" evidence="2">
    <location>
        <begin position="19"/>
        <end position="221"/>
    </location>
</feature>
<dbReference type="RefSeq" id="WP_127907361.1">
    <property type="nucleotide sequence ID" value="NZ_RQXX01000005.1"/>
</dbReference>
<evidence type="ECO:0000256" key="2">
    <source>
        <dbReference type="SAM" id="SignalP"/>
    </source>
</evidence>
<dbReference type="SUPFAM" id="SSF56925">
    <property type="entry name" value="OMPA-like"/>
    <property type="match status" value="1"/>
</dbReference>
<reference evidence="3 4" key="1">
    <citation type="submission" date="2018-11" db="EMBL/GenBank/DDBJ databases">
        <title>Mesobaculum littorinae gen. nov., sp. nov., isolated from Littorina scabra that represents a novel genus of the order Rhodobacteraceae.</title>
        <authorList>
            <person name="Li F."/>
        </authorList>
    </citation>
    <scope>NUCLEOTIDE SEQUENCE [LARGE SCALE GENOMIC DNA]</scope>
    <source>
        <strain evidence="3 4">M0103</strain>
    </source>
</reference>
<comment type="caution">
    <text evidence="3">The sequence shown here is derived from an EMBL/GenBank/DDBJ whole genome shotgun (WGS) entry which is preliminary data.</text>
</comment>
<dbReference type="EMBL" id="RQXX01000005">
    <property type="protein sequence ID" value="RVV97235.1"/>
    <property type="molecule type" value="Genomic_DNA"/>
</dbReference>
<protein>
    <recommendedName>
        <fullName evidence="5">Transferrin-binding protein B C-lobe/N-lobe beta barrel domain-containing protein</fullName>
    </recommendedName>
</protein>
<feature type="signal peptide" evidence="2">
    <location>
        <begin position="1"/>
        <end position="18"/>
    </location>
</feature>
<proteinExistence type="predicted"/>
<dbReference type="PROSITE" id="PS51257">
    <property type="entry name" value="PROKAR_LIPOPROTEIN"/>
    <property type="match status" value="1"/>
</dbReference>
<dbReference type="InterPro" id="IPR011250">
    <property type="entry name" value="OMP/PagP_B-barrel"/>
</dbReference>
<evidence type="ECO:0000313" key="3">
    <source>
        <dbReference type="EMBL" id="RVV97235.1"/>
    </source>
</evidence>
<gene>
    <name evidence="3" type="ORF">EKE94_14560</name>
</gene>
<feature type="region of interest" description="Disordered" evidence="1">
    <location>
        <begin position="20"/>
        <end position="51"/>
    </location>
</feature>
<dbReference type="AlphaFoldDB" id="A0A438AF61"/>
<organism evidence="3 4">
    <name type="scientific">Mesobaculum littorinae</name>
    <dbReference type="NCBI Taxonomy" id="2486419"/>
    <lineage>
        <taxon>Bacteria</taxon>
        <taxon>Pseudomonadati</taxon>
        <taxon>Pseudomonadota</taxon>
        <taxon>Alphaproteobacteria</taxon>
        <taxon>Rhodobacterales</taxon>
        <taxon>Roseobacteraceae</taxon>
        <taxon>Mesobaculum</taxon>
    </lineage>
</organism>
<keyword evidence="4" id="KW-1185">Reference proteome</keyword>
<evidence type="ECO:0008006" key="5">
    <source>
        <dbReference type="Google" id="ProtNLM"/>
    </source>
</evidence>
<sequence length="221" mass="22095">MRRLLLLFGLLVSLAACGGGGGQTDTPPGPDGPGDGGTGGDGDDGGGDVFDPDLSYDARADRIAALRADLQRDTGGVALAPSDLPSGGQGVYAGFAEMQLSGPVEAEGRLNADMQLVVDFGAGDVRGRMENFRRSDDVPVAGDLEIRNGEVIAGADPAAGPVFVADVEGTLTDRVGALDFDLDAGGAFYGTGAGYAGGALEGTAGSRFGDLAVIGEFGGRR</sequence>
<name>A0A438AF61_9RHOB</name>
<accession>A0A438AF61</accession>